<organism evidence="2 3">
    <name type="scientific">Mycena alexandri</name>
    <dbReference type="NCBI Taxonomy" id="1745969"/>
    <lineage>
        <taxon>Eukaryota</taxon>
        <taxon>Fungi</taxon>
        <taxon>Dikarya</taxon>
        <taxon>Basidiomycota</taxon>
        <taxon>Agaricomycotina</taxon>
        <taxon>Agaricomycetes</taxon>
        <taxon>Agaricomycetidae</taxon>
        <taxon>Agaricales</taxon>
        <taxon>Marasmiineae</taxon>
        <taxon>Mycenaceae</taxon>
        <taxon>Mycena</taxon>
    </lineage>
</organism>
<feature type="signal peptide" evidence="1">
    <location>
        <begin position="1"/>
        <end position="19"/>
    </location>
</feature>
<keyword evidence="3" id="KW-1185">Reference proteome</keyword>
<accession>A0AAD6X5Y7</accession>
<comment type="caution">
    <text evidence="2">The sequence shown here is derived from an EMBL/GenBank/DDBJ whole genome shotgun (WGS) entry which is preliminary data.</text>
</comment>
<evidence type="ECO:0000313" key="2">
    <source>
        <dbReference type="EMBL" id="KAJ7036186.1"/>
    </source>
</evidence>
<feature type="chain" id="PRO_5042180765" evidence="1">
    <location>
        <begin position="20"/>
        <end position="236"/>
    </location>
</feature>
<dbReference type="Proteomes" id="UP001218188">
    <property type="component" value="Unassembled WGS sequence"/>
</dbReference>
<gene>
    <name evidence="2" type="ORF">C8F04DRAFT_1258291</name>
</gene>
<dbReference type="AlphaFoldDB" id="A0AAD6X5Y7"/>
<protein>
    <submittedName>
        <fullName evidence="2">Uncharacterized protein</fullName>
    </submittedName>
</protein>
<dbReference type="EMBL" id="JARJCM010000045">
    <property type="protein sequence ID" value="KAJ7036186.1"/>
    <property type="molecule type" value="Genomic_DNA"/>
</dbReference>
<name>A0AAD6X5Y7_9AGAR</name>
<evidence type="ECO:0000256" key="1">
    <source>
        <dbReference type="SAM" id="SignalP"/>
    </source>
</evidence>
<reference evidence="2" key="1">
    <citation type="submission" date="2023-03" db="EMBL/GenBank/DDBJ databases">
        <title>Massive genome expansion in bonnet fungi (Mycena s.s.) driven by repeated elements and novel gene families across ecological guilds.</title>
        <authorList>
            <consortium name="Lawrence Berkeley National Laboratory"/>
            <person name="Harder C.B."/>
            <person name="Miyauchi S."/>
            <person name="Viragh M."/>
            <person name="Kuo A."/>
            <person name="Thoen E."/>
            <person name="Andreopoulos B."/>
            <person name="Lu D."/>
            <person name="Skrede I."/>
            <person name="Drula E."/>
            <person name="Henrissat B."/>
            <person name="Morin E."/>
            <person name="Kohler A."/>
            <person name="Barry K."/>
            <person name="LaButti K."/>
            <person name="Morin E."/>
            <person name="Salamov A."/>
            <person name="Lipzen A."/>
            <person name="Mereny Z."/>
            <person name="Hegedus B."/>
            <person name="Baldrian P."/>
            <person name="Stursova M."/>
            <person name="Weitz H."/>
            <person name="Taylor A."/>
            <person name="Grigoriev I.V."/>
            <person name="Nagy L.G."/>
            <person name="Martin F."/>
            <person name="Kauserud H."/>
        </authorList>
    </citation>
    <scope>NUCLEOTIDE SEQUENCE</scope>
    <source>
        <strain evidence="2">CBHHK200</strain>
    </source>
</reference>
<proteinExistence type="predicted"/>
<keyword evidence="1" id="KW-0732">Signal</keyword>
<evidence type="ECO:0000313" key="3">
    <source>
        <dbReference type="Proteomes" id="UP001218188"/>
    </source>
</evidence>
<sequence length="236" mass="24877">MVQISRALAFFALASTALALAVNSDATSVKGATVGDTDETAVHHTGIEEVNINDQDASVKSEASGTDVGSDVIAATTFDEDKVTVNATSAGVVGPAGTMALRPGSSVYIQNNNGYFLSRWGATGVIFGKTTPDVFCRFRADRLAGTNYVTLRADNGLTINVDHGANPPALWLNQLYPAGAFETVPAGDGKDFLVVRDVARPEKGPWAVRGENINGNAITTIAYPTTRFYALYIDEV</sequence>